<dbReference type="RefSeq" id="XP_002339931.1">
    <property type="nucleotide sequence ID" value="XM_002339890.1"/>
</dbReference>
<accession>B8LU73</accession>
<gene>
    <name evidence="1" type="ORF">TSTA_060390</name>
</gene>
<dbReference type="Gene3D" id="1.10.510.10">
    <property type="entry name" value="Transferase(Phosphotransferase) domain 1"/>
    <property type="match status" value="1"/>
</dbReference>
<keyword evidence="2" id="KW-1185">Reference proteome</keyword>
<protein>
    <recommendedName>
        <fullName evidence="3">Protein kinase domain-containing protein</fullName>
    </recommendedName>
</protein>
<proteinExistence type="predicted"/>
<dbReference type="EMBL" id="EQ962652">
    <property type="protein sequence ID" value="EED22546.1"/>
    <property type="molecule type" value="Genomic_DNA"/>
</dbReference>
<dbReference type="InterPro" id="IPR011009">
    <property type="entry name" value="Kinase-like_dom_sf"/>
</dbReference>
<dbReference type="VEuPathDB" id="FungiDB:TSTA_060390"/>
<name>B8LU73_TALSN</name>
<evidence type="ECO:0008006" key="3">
    <source>
        <dbReference type="Google" id="ProtNLM"/>
    </source>
</evidence>
<dbReference type="Proteomes" id="UP000001745">
    <property type="component" value="Unassembled WGS sequence"/>
</dbReference>
<dbReference type="OrthoDB" id="4185642at2759"/>
<evidence type="ECO:0000313" key="2">
    <source>
        <dbReference type="Proteomes" id="UP000001745"/>
    </source>
</evidence>
<dbReference type="HOGENOM" id="CLU_076921_2_1_1"/>
<dbReference type="AlphaFoldDB" id="B8LU73"/>
<dbReference type="STRING" id="441959.B8LU73"/>
<dbReference type="Pfam" id="PF06293">
    <property type="entry name" value="Kdo"/>
    <property type="match status" value="1"/>
</dbReference>
<dbReference type="GeneID" id="8107354"/>
<reference evidence="1" key="1">
    <citation type="submission" date="2007-10" db="EMBL/GenBank/DDBJ databases">
        <authorList>
            <person name="Zhao H."/>
            <person name="Waite J.H."/>
        </authorList>
    </citation>
    <scope>NUCLEOTIDE SEQUENCE</scope>
    <source>
        <strain evidence="1">ATCC 10500</strain>
    </source>
</reference>
<dbReference type="OMA" id="IYICEST"/>
<dbReference type="SUPFAM" id="SSF56112">
    <property type="entry name" value="Protein kinase-like (PK-like)"/>
    <property type="match status" value="1"/>
</dbReference>
<sequence length="222" mass="26066">MKLAMGLTIADITFTRVLKESDSSTIFQVTVEGKTRVLKVYHTTERSHADPSNREIDAFTCESTAYCRLKEKGLCQQRVVPDFYGVIKQIDPISCQPFLKPFLKDKLLPNAILIEYIPDLHEIDLSTFSDHRIATLRTILESIHGVGIYHGDPYPRNMMVQKYSERVLWIDFDHAQTFSESEWKWQWMQDEKEMVDEFLDALTKDYNDGKISRTWPYYYTYL</sequence>
<evidence type="ECO:0000313" key="1">
    <source>
        <dbReference type="EMBL" id="EED22544.1"/>
    </source>
</evidence>
<dbReference type="RefSeq" id="XP_002339933.1">
    <property type="nucleotide sequence ID" value="XM_002339892.1"/>
</dbReference>
<dbReference type="EMBL" id="EQ962652">
    <property type="protein sequence ID" value="EED22544.1"/>
    <property type="molecule type" value="Genomic_DNA"/>
</dbReference>
<organism evidence="1 2">
    <name type="scientific">Talaromyces stipitatus (strain ATCC 10500 / CBS 375.48 / QM 6759 / NRRL 1006)</name>
    <name type="common">Penicillium stipitatum</name>
    <dbReference type="NCBI Taxonomy" id="441959"/>
    <lineage>
        <taxon>Eukaryota</taxon>
        <taxon>Fungi</taxon>
        <taxon>Dikarya</taxon>
        <taxon>Ascomycota</taxon>
        <taxon>Pezizomycotina</taxon>
        <taxon>Eurotiomycetes</taxon>
        <taxon>Eurotiomycetidae</taxon>
        <taxon>Eurotiales</taxon>
        <taxon>Trichocomaceae</taxon>
        <taxon>Talaromyces</taxon>
        <taxon>Talaromyces sect. Talaromyces</taxon>
    </lineage>
</organism>
<dbReference type="eggNOG" id="ENOG502SQ16">
    <property type="taxonomic scope" value="Eukaryota"/>
</dbReference>
<dbReference type="InParanoid" id="B8LU73"/>
<reference evidence="2" key="2">
    <citation type="journal article" date="2015" name="Genome Announc.">
        <title>Genome sequence of the AIDS-associated pathogen Penicillium marneffei (ATCC18224) and its near taxonomic relative Talaromyces stipitatus (ATCC10500).</title>
        <authorList>
            <person name="Nierman W.C."/>
            <person name="Fedorova-Abrams N.D."/>
            <person name="Andrianopoulos A."/>
        </authorList>
    </citation>
    <scope>NUCLEOTIDE SEQUENCE [LARGE SCALE GENOMIC DNA]</scope>
    <source>
        <strain evidence="2">ATCC 10500 / CBS 375.48 / QM 6759 / NRRL 1006</strain>
    </source>
</reference>